<dbReference type="SUPFAM" id="SSF55811">
    <property type="entry name" value="Nudix"/>
    <property type="match status" value="1"/>
</dbReference>
<evidence type="ECO:0000256" key="9">
    <source>
        <dbReference type="ARBA" id="ARBA00023204"/>
    </source>
</evidence>
<evidence type="ECO:0000256" key="8">
    <source>
        <dbReference type="ARBA" id="ARBA00022842"/>
    </source>
</evidence>
<feature type="domain" description="Nudix hydrolase" evidence="12">
    <location>
        <begin position="5"/>
        <end position="135"/>
    </location>
</feature>
<keyword evidence="4" id="KW-0235">DNA replication</keyword>
<evidence type="ECO:0000256" key="3">
    <source>
        <dbReference type="ARBA" id="ARBA00022457"/>
    </source>
</evidence>
<sequence>MVVSAAVISVVAGVFVRDRHLLLVRKRHTQRFMFPGGKLATGEDDIAALTREVQEEIGCAIAPDSFDFWGQVTVAAANEADTLITASVYQGALVGEPLPQNEIEEIFWQAIAAPIHQSVAPLVTEFVWPRLLQQV</sequence>
<evidence type="ECO:0000256" key="4">
    <source>
        <dbReference type="ARBA" id="ARBA00022705"/>
    </source>
</evidence>
<dbReference type="GO" id="GO:0035539">
    <property type="term" value="F:8-oxo-7,8-dihydrodeoxyguanosine triphosphate pyrophosphatase activity"/>
    <property type="evidence" value="ECO:0007669"/>
    <property type="project" value="UniProtKB-EC"/>
</dbReference>
<accession>A0A7C3PLL8</accession>
<dbReference type="EC" id="3.6.1.55" evidence="11"/>
<dbReference type="PANTHER" id="PTHR47707">
    <property type="entry name" value="8-OXO-DGTP DIPHOSPHATASE"/>
    <property type="match status" value="1"/>
</dbReference>
<keyword evidence="8" id="KW-0460">Magnesium</keyword>
<dbReference type="Gene3D" id="3.90.79.10">
    <property type="entry name" value="Nucleoside Triphosphate Pyrophosphohydrolase"/>
    <property type="match status" value="1"/>
</dbReference>
<keyword evidence="9" id="KW-0234">DNA repair</keyword>
<gene>
    <name evidence="13" type="ORF">ENR64_04470</name>
</gene>
<keyword evidence="6" id="KW-0227">DNA damage</keyword>
<dbReference type="GO" id="GO:0046872">
    <property type="term" value="F:metal ion binding"/>
    <property type="evidence" value="ECO:0007669"/>
    <property type="project" value="UniProtKB-KW"/>
</dbReference>
<dbReference type="GO" id="GO:0044716">
    <property type="term" value="F:8-oxo-GDP phosphatase activity"/>
    <property type="evidence" value="ECO:0007669"/>
    <property type="project" value="TreeGrafter"/>
</dbReference>
<evidence type="ECO:0000256" key="10">
    <source>
        <dbReference type="ARBA" id="ARBA00035861"/>
    </source>
</evidence>
<dbReference type="InterPro" id="IPR015797">
    <property type="entry name" value="NUDIX_hydrolase-like_dom_sf"/>
</dbReference>
<dbReference type="InterPro" id="IPR047127">
    <property type="entry name" value="MutT-like"/>
</dbReference>
<dbReference type="GO" id="GO:0006281">
    <property type="term" value="P:DNA repair"/>
    <property type="evidence" value="ECO:0007669"/>
    <property type="project" value="UniProtKB-KW"/>
</dbReference>
<evidence type="ECO:0000259" key="12">
    <source>
        <dbReference type="PROSITE" id="PS51462"/>
    </source>
</evidence>
<organism evidence="13">
    <name type="scientific">Oscillatoriales cyanobacterium SpSt-418</name>
    <dbReference type="NCBI Taxonomy" id="2282169"/>
    <lineage>
        <taxon>Bacteria</taxon>
        <taxon>Bacillati</taxon>
        <taxon>Cyanobacteriota</taxon>
        <taxon>Cyanophyceae</taxon>
        <taxon>Oscillatoriophycideae</taxon>
        <taxon>Oscillatoriales</taxon>
    </lineage>
</organism>
<evidence type="ECO:0000256" key="2">
    <source>
        <dbReference type="ARBA" id="ARBA00005582"/>
    </source>
</evidence>
<evidence type="ECO:0000256" key="11">
    <source>
        <dbReference type="ARBA" id="ARBA00038905"/>
    </source>
</evidence>
<reference evidence="13" key="1">
    <citation type="journal article" date="2020" name="mSystems">
        <title>Genome- and Community-Level Interaction Insights into Carbon Utilization and Element Cycling Functions of Hydrothermarchaeota in Hydrothermal Sediment.</title>
        <authorList>
            <person name="Zhou Z."/>
            <person name="Liu Y."/>
            <person name="Xu W."/>
            <person name="Pan J."/>
            <person name="Luo Z.H."/>
            <person name="Li M."/>
        </authorList>
    </citation>
    <scope>NUCLEOTIDE SEQUENCE [LARGE SCALE GENOMIC DNA]</scope>
    <source>
        <strain evidence="13">SpSt-418</strain>
    </source>
</reference>
<protein>
    <recommendedName>
        <fullName evidence="11">8-oxo-dGTP diphosphatase</fullName>
        <ecNumber evidence="11">3.6.1.55</ecNumber>
    </recommendedName>
</protein>
<dbReference type="PANTHER" id="PTHR47707:SF1">
    <property type="entry name" value="NUDIX HYDROLASE FAMILY PROTEIN"/>
    <property type="match status" value="1"/>
</dbReference>
<evidence type="ECO:0000256" key="7">
    <source>
        <dbReference type="ARBA" id="ARBA00022801"/>
    </source>
</evidence>
<dbReference type="PROSITE" id="PS51462">
    <property type="entry name" value="NUDIX"/>
    <property type="match status" value="1"/>
</dbReference>
<dbReference type="PROSITE" id="PS00893">
    <property type="entry name" value="NUDIX_BOX"/>
    <property type="match status" value="1"/>
</dbReference>
<dbReference type="AlphaFoldDB" id="A0A7C3PLL8"/>
<comment type="similarity">
    <text evidence="2">Belongs to the Nudix hydrolase family.</text>
</comment>
<keyword evidence="5" id="KW-0479">Metal-binding</keyword>
<dbReference type="InterPro" id="IPR000086">
    <property type="entry name" value="NUDIX_hydrolase_dom"/>
</dbReference>
<dbReference type="Pfam" id="PF00293">
    <property type="entry name" value="NUDIX"/>
    <property type="match status" value="1"/>
</dbReference>
<dbReference type="EMBL" id="DSRU01000050">
    <property type="protein sequence ID" value="HFM97017.1"/>
    <property type="molecule type" value="Genomic_DNA"/>
</dbReference>
<comment type="caution">
    <text evidence="13">The sequence shown here is derived from an EMBL/GenBank/DDBJ whole genome shotgun (WGS) entry which is preliminary data.</text>
</comment>
<keyword evidence="7" id="KW-0378">Hydrolase</keyword>
<dbReference type="CDD" id="cd04690">
    <property type="entry name" value="NUDIX_Hydrolase"/>
    <property type="match status" value="1"/>
</dbReference>
<dbReference type="GO" id="GO:0044715">
    <property type="term" value="F:8-oxo-dGDP phosphatase activity"/>
    <property type="evidence" value="ECO:0007669"/>
    <property type="project" value="TreeGrafter"/>
</dbReference>
<evidence type="ECO:0000256" key="6">
    <source>
        <dbReference type="ARBA" id="ARBA00022763"/>
    </source>
</evidence>
<dbReference type="GO" id="GO:0008413">
    <property type="term" value="F:8-oxo-7,8-dihydroguanosine triphosphate pyrophosphatase activity"/>
    <property type="evidence" value="ECO:0007669"/>
    <property type="project" value="TreeGrafter"/>
</dbReference>
<evidence type="ECO:0000256" key="1">
    <source>
        <dbReference type="ARBA" id="ARBA00001946"/>
    </source>
</evidence>
<comment type="catalytic activity">
    <reaction evidence="10">
        <text>8-oxo-dGTP + H2O = 8-oxo-dGMP + diphosphate + H(+)</text>
        <dbReference type="Rhea" id="RHEA:31575"/>
        <dbReference type="ChEBI" id="CHEBI:15377"/>
        <dbReference type="ChEBI" id="CHEBI:15378"/>
        <dbReference type="ChEBI" id="CHEBI:33019"/>
        <dbReference type="ChEBI" id="CHEBI:63224"/>
        <dbReference type="ChEBI" id="CHEBI:77896"/>
        <dbReference type="EC" id="3.6.1.55"/>
    </reaction>
</comment>
<dbReference type="GO" id="GO:0006260">
    <property type="term" value="P:DNA replication"/>
    <property type="evidence" value="ECO:0007669"/>
    <property type="project" value="UniProtKB-KW"/>
</dbReference>
<evidence type="ECO:0000256" key="5">
    <source>
        <dbReference type="ARBA" id="ARBA00022723"/>
    </source>
</evidence>
<keyword evidence="3" id="KW-0515">Mutator protein</keyword>
<comment type="cofactor">
    <cofactor evidence="1">
        <name>Mg(2+)</name>
        <dbReference type="ChEBI" id="CHEBI:18420"/>
    </cofactor>
</comment>
<dbReference type="InterPro" id="IPR020084">
    <property type="entry name" value="NUDIX_hydrolase_CS"/>
</dbReference>
<evidence type="ECO:0000313" key="13">
    <source>
        <dbReference type="EMBL" id="HFM97017.1"/>
    </source>
</evidence>
<name>A0A7C3PLL8_9CYAN</name>
<proteinExistence type="inferred from homology"/>